<dbReference type="EMBL" id="MIGC01000519">
    <property type="protein sequence ID" value="PHJ24827.1"/>
    <property type="molecule type" value="Genomic_DNA"/>
</dbReference>
<proteinExistence type="predicted"/>
<dbReference type="Proteomes" id="UP000221165">
    <property type="component" value="Unassembled WGS sequence"/>
</dbReference>
<dbReference type="VEuPathDB" id="ToxoDB:CSUI_001322"/>
<name>A0A2C6L942_9APIC</name>
<accession>A0A2C6L942</accession>
<sequence length="159" mass="18379">MGSPSSPMWRWTALSSSSMTKPDNRLFFFLFPSVSMFSKTHLLINSRLSFVLFFFYLSISLLNFPPIFHQANAEVGLPFGSEHDAFPMDMRGKVWRMMDGACSLGPANNLVVDPVFRPRGNDFMKPQELYFSYTGPRLCQWLDQLYEAHEALRYEWEAA</sequence>
<dbReference type="AlphaFoldDB" id="A0A2C6L942"/>
<gene>
    <name evidence="1" type="ORF">CSUI_001322</name>
</gene>
<organism evidence="1 2">
    <name type="scientific">Cystoisospora suis</name>
    <dbReference type="NCBI Taxonomy" id="483139"/>
    <lineage>
        <taxon>Eukaryota</taxon>
        <taxon>Sar</taxon>
        <taxon>Alveolata</taxon>
        <taxon>Apicomplexa</taxon>
        <taxon>Conoidasida</taxon>
        <taxon>Coccidia</taxon>
        <taxon>Eucoccidiorida</taxon>
        <taxon>Eimeriorina</taxon>
        <taxon>Sarcocystidae</taxon>
        <taxon>Cystoisospora</taxon>
    </lineage>
</organism>
<comment type="caution">
    <text evidence="1">The sequence shown here is derived from an EMBL/GenBank/DDBJ whole genome shotgun (WGS) entry which is preliminary data.</text>
</comment>
<protein>
    <submittedName>
        <fullName evidence="1">Dense granule protein gra12</fullName>
    </submittedName>
</protein>
<reference evidence="1 2" key="1">
    <citation type="journal article" date="2017" name="Int. J. Parasitol.">
        <title>The genome of the protozoan parasite Cystoisospora suis and a reverse vaccinology approach to identify vaccine candidates.</title>
        <authorList>
            <person name="Palmieri N."/>
            <person name="Shrestha A."/>
            <person name="Ruttkowski B."/>
            <person name="Beck T."/>
            <person name="Vogl C."/>
            <person name="Tomley F."/>
            <person name="Blake D.P."/>
            <person name="Joachim A."/>
        </authorList>
    </citation>
    <scope>NUCLEOTIDE SEQUENCE [LARGE SCALE GENOMIC DNA]</scope>
    <source>
        <strain evidence="1 2">Wien I</strain>
    </source>
</reference>
<evidence type="ECO:0000313" key="1">
    <source>
        <dbReference type="EMBL" id="PHJ24827.1"/>
    </source>
</evidence>
<evidence type="ECO:0000313" key="2">
    <source>
        <dbReference type="Proteomes" id="UP000221165"/>
    </source>
</evidence>
<dbReference type="GeneID" id="94424739"/>
<feature type="non-terminal residue" evidence="1">
    <location>
        <position position="159"/>
    </location>
</feature>
<dbReference type="OrthoDB" id="329789at2759"/>
<keyword evidence="2" id="KW-1185">Reference proteome</keyword>
<dbReference type="RefSeq" id="XP_067926499.1">
    <property type="nucleotide sequence ID" value="XM_068061528.1"/>
</dbReference>